<dbReference type="PANTHER" id="PTHR31225">
    <property type="entry name" value="OS04G0344100 PROTEIN-RELATED"/>
    <property type="match status" value="1"/>
</dbReference>
<organism evidence="4 5">
    <name type="scientific">Panicum miliaceum</name>
    <name type="common">Proso millet</name>
    <name type="synonym">Broomcorn millet</name>
    <dbReference type="NCBI Taxonomy" id="4540"/>
    <lineage>
        <taxon>Eukaryota</taxon>
        <taxon>Viridiplantae</taxon>
        <taxon>Streptophyta</taxon>
        <taxon>Embryophyta</taxon>
        <taxon>Tracheophyta</taxon>
        <taxon>Spermatophyta</taxon>
        <taxon>Magnoliopsida</taxon>
        <taxon>Liliopsida</taxon>
        <taxon>Poales</taxon>
        <taxon>Poaceae</taxon>
        <taxon>PACMAD clade</taxon>
        <taxon>Panicoideae</taxon>
        <taxon>Panicodae</taxon>
        <taxon>Paniceae</taxon>
        <taxon>Panicinae</taxon>
        <taxon>Panicum</taxon>
        <taxon>Panicum sect. Panicum</taxon>
    </lineage>
</organism>
<sequence length="147" mass="16978">MFYVRQSTKCIDRCVADDVLRRFTNGAGELSLAISNDIWALLSLHDMSHLNMGEEASLHKAKDFSSKRLASAIRYLNNPGLARYVRQSLDHPYHLSLMQYKARHHLSYLQSLPNRTSTAAMEELATAEFHLNKLLHQKEMEEVKRYT</sequence>
<dbReference type="STRING" id="4540.A0A3L6RR29"/>
<keyword evidence="2" id="KW-0460">Magnesium</keyword>
<accession>A0A3L6RR29</accession>
<reference evidence="5" key="1">
    <citation type="journal article" date="2019" name="Nat. Commun.">
        <title>The genome of broomcorn millet.</title>
        <authorList>
            <person name="Zou C."/>
            <person name="Miki D."/>
            <person name="Li D."/>
            <person name="Tang Q."/>
            <person name="Xiao L."/>
            <person name="Rajput S."/>
            <person name="Deng P."/>
            <person name="Jia W."/>
            <person name="Huang R."/>
            <person name="Zhang M."/>
            <person name="Sun Y."/>
            <person name="Hu J."/>
            <person name="Fu X."/>
            <person name="Schnable P.S."/>
            <person name="Li F."/>
            <person name="Zhang H."/>
            <person name="Feng B."/>
            <person name="Zhu X."/>
            <person name="Liu R."/>
            <person name="Schnable J.C."/>
            <person name="Zhu J.-K."/>
            <person name="Zhang H."/>
        </authorList>
    </citation>
    <scope>NUCLEOTIDE SEQUENCE [LARGE SCALE GENOMIC DNA]</scope>
</reference>
<dbReference type="InterPro" id="IPR008930">
    <property type="entry name" value="Terpenoid_cyclase/PrenylTrfase"/>
</dbReference>
<dbReference type="AlphaFoldDB" id="A0A3L6RR29"/>
<evidence type="ECO:0000256" key="1">
    <source>
        <dbReference type="ARBA" id="ARBA00001946"/>
    </source>
</evidence>
<dbReference type="Gene3D" id="1.50.10.130">
    <property type="entry name" value="Terpene synthase, N-terminal domain"/>
    <property type="match status" value="1"/>
</dbReference>
<dbReference type="SUPFAM" id="SSF48239">
    <property type="entry name" value="Terpenoid cyclases/Protein prenyltransferases"/>
    <property type="match status" value="1"/>
</dbReference>
<evidence type="ECO:0000256" key="2">
    <source>
        <dbReference type="ARBA" id="ARBA00022842"/>
    </source>
</evidence>
<dbReference type="Proteomes" id="UP000275267">
    <property type="component" value="Unassembled WGS sequence"/>
</dbReference>
<evidence type="ECO:0000313" key="4">
    <source>
        <dbReference type="EMBL" id="RLN07487.1"/>
    </source>
</evidence>
<keyword evidence="5" id="KW-1185">Reference proteome</keyword>
<dbReference type="InterPro" id="IPR036965">
    <property type="entry name" value="Terpene_synth_N_sf"/>
</dbReference>
<dbReference type="PANTHER" id="PTHR31225:SF0">
    <property type="entry name" value="S-(+)-LINALOOL SYNTHASE, CHLOROPLASTIC"/>
    <property type="match status" value="1"/>
</dbReference>
<dbReference type="OrthoDB" id="1877784at2759"/>
<protein>
    <submittedName>
        <fullName evidence="4">Uncharacterized protein</fullName>
    </submittedName>
</protein>
<dbReference type="InterPro" id="IPR050148">
    <property type="entry name" value="Terpene_synthase-like"/>
</dbReference>
<keyword evidence="3" id="KW-0456">Lyase</keyword>
<comment type="cofactor">
    <cofactor evidence="1">
        <name>Mg(2+)</name>
        <dbReference type="ChEBI" id="CHEBI:18420"/>
    </cofactor>
</comment>
<comment type="caution">
    <text evidence="4">The sequence shown here is derived from an EMBL/GenBank/DDBJ whole genome shotgun (WGS) entry which is preliminary data.</text>
</comment>
<dbReference type="GO" id="GO:0010333">
    <property type="term" value="F:terpene synthase activity"/>
    <property type="evidence" value="ECO:0007669"/>
    <property type="project" value="InterPro"/>
</dbReference>
<name>A0A3L6RR29_PANMI</name>
<evidence type="ECO:0000313" key="5">
    <source>
        <dbReference type="Proteomes" id="UP000275267"/>
    </source>
</evidence>
<dbReference type="EMBL" id="PQIB02000007">
    <property type="protein sequence ID" value="RLN07487.1"/>
    <property type="molecule type" value="Genomic_DNA"/>
</dbReference>
<gene>
    <name evidence="4" type="ORF">C2845_PM11G12870</name>
</gene>
<proteinExistence type="predicted"/>
<evidence type="ECO:0000256" key="3">
    <source>
        <dbReference type="ARBA" id="ARBA00023239"/>
    </source>
</evidence>
<dbReference type="GO" id="GO:0016114">
    <property type="term" value="P:terpenoid biosynthetic process"/>
    <property type="evidence" value="ECO:0007669"/>
    <property type="project" value="InterPro"/>
</dbReference>